<reference evidence="2" key="1">
    <citation type="journal article" date="2014" name="Proc. Natl. Acad. Sci. U.S.A.">
        <title>Extensive sampling of basidiomycete genomes demonstrates inadequacy of the white-rot/brown-rot paradigm for wood decay fungi.</title>
        <authorList>
            <person name="Riley R."/>
            <person name="Salamov A.A."/>
            <person name="Brown D.W."/>
            <person name="Nagy L.G."/>
            <person name="Floudas D."/>
            <person name="Held B.W."/>
            <person name="Levasseur A."/>
            <person name="Lombard V."/>
            <person name="Morin E."/>
            <person name="Otillar R."/>
            <person name="Lindquist E.A."/>
            <person name="Sun H."/>
            <person name="LaButti K.M."/>
            <person name="Schmutz J."/>
            <person name="Jabbour D."/>
            <person name="Luo H."/>
            <person name="Baker S.E."/>
            <person name="Pisabarro A.G."/>
            <person name="Walton J.D."/>
            <person name="Blanchette R.A."/>
            <person name="Henrissat B."/>
            <person name="Martin F."/>
            <person name="Cullen D."/>
            <person name="Hibbett D.S."/>
            <person name="Grigoriev I.V."/>
        </authorList>
    </citation>
    <scope>NUCLEOTIDE SEQUENCE [LARGE SCALE GENOMIC DNA]</scope>
    <source>
        <strain evidence="2">MUCL 33604</strain>
    </source>
</reference>
<protein>
    <submittedName>
        <fullName evidence="1">Uncharacterized protein</fullName>
    </submittedName>
</protein>
<dbReference type="AlphaFoldDB" id="A0A067PV32"/>
<organism evidence="1 2">
    <name type="scientific">Jaapia argillacea MUCL 33604</name>
    <dbReference type="NCBI Taxonomy" id="933084"/>
    <lineage>
        <taxon>Eukaryota</taxon>
        <taxon>Fungi</taxon>
        <taxon>Dikarya</taxon>
        <taxon>Basidiomycota</taxon>
        <taxon>Agaricomycotina</taxon>
        <taxon>Agaricomycetes</taxon>
        <taxon>Agaricomycetidae</taxon>
        <taxon>Jaapiales</taxon>
        <taxon>Jaapiaceae</taxon>
        <taxon>Jaapia</taxon>
    </lineage>
</organism>
<gene>
    <name evidence="1" type="ORF">JAAARDRAFT_34392</name>
</gene>
<evidence type="ECO:0000313" key="2">
    <source>
        <dbReference type="Proteomes" id="UP000027265"/>
    </source>
</evidence>
<accession>A0A067PV32</accession>
<keyword evidence="2" id="KW-1185">Reference proteome</keyword>
<dbReference type="EMBL" id="KL197717">
    <property type="protein sequence ID" value="KDQ58574.1"/>
    <property type="molecule type" value="Genomic_DNA"/>
</dbReference>
<dbReference type="HOGENOM" id="CLU_1046076_0_0_1"/>
<dbReference type="Proteomes" id="UP000027265">
    <property type="component" value="Unassembled WGS sequence"/>
</dbReference>
<evidence type="ECO:0000313" key="1">
    <source>
        <dbReference type="EMBL" id="KDQ58574.1"/>
    </source>
</evidence>
<proteinExistence type="predicted"/>
<dbReference type="InParanoid" id="A0A067PV32"/>
<sequence length="266" mass="30206">MMWARWSGGGFIRSQFRKQSRKRMMVVRLILRMEMMQPTWLWVSPRSCALLSTSIDACVSFMFQSPCGPSYGGARLIFYLTLLHGFTHSLARGVLGSYITTPTDVGLSNHRDIASERAGSEFERRLFGGRVYVDFQKGNLYEISLISFQTTGSLETYSLVDTPNIIRETLSSISRDKTQPLRADPNYGPVRGPSEDVVRQEIVVEVVGGPLAVPRSSPYHRMEWIREGVDWRGHCCRHTPGSTNAYGAKQSSVHYREDLNWRGCYH</sequence>
<name>A0A067PV32_9AGAM</name>